<protein>
    <recommendedName>
        <fullName evidence="4">Lipoprotein</fullName>
    </recommendedName>
</protein>
<dbReference type="OrthoDB" id="26870at2"/>
<evidence type="ECO:0000256" key="1">
    <source>
        <dbReference type="SAM" id="MobiDB-lite"/>
    </source>
</evidence>
<dbReference type="AlphaFoldDB" id="A0A401YJP3"/>
<accession>A0A401YJP3</accession>
<evidence type="ECO:0008006" key="4">
    <source>
        <dbReference type="Google" id="ProtNLM"/>
    </source>
</evidence>
<dbReference type="SUPFAM" id="SSF53822">
    <property type="entry name" value="Periplasmic binding protein-like I"/>
    <property type="match status" value="1"/>
</dbReference>
<proteinExistence type="predicted"/>
<comment type="caution">
    <text evidence="2">The sequence shown here is derived from an EMBL/GenBank/DDBJ whole genome shotgun (WGS) entry which is preliminary data.</text>
</comment>
<feature type="compositionally biased region" description="Low complexity" evidence="1">
    <location>
        <begin position="42"/>
        <end position="53"/>
    </location>
</feature>
<feature type="region of interest" description="Disordered" evidence="1">
    <location>
        <begin position="36"/>
        <end position="55"/>
    </location>
</feature>
<sequence length="444" mass="45980">MLLRGDGPAPARRIAVGVLLAAFGLTAAAGCSVEKTSDAEKPSGPAAAPSGPARGVTDTTVKLGVAATDPAQLKAFGVPSEGPASKDLYAAWVAAQNKRGGVQGRTIELAFRPFLPTGPAEAQAACVELSEDKKVFLAIGILTGDTPLCFTETHGTPYLGQWGQSAERDRRSKAPFVALEMADDRQRAAAVQALLDQKLLQGKKVALYWEAQDAAVTKNTVKPLLDAAGVDVVVQTPLDDYGKDQAAGDQALDTLVQKMRSAGADTILNTSNFSNLMIALQRANWLPEQVYATSAQALSPAVVKTTGIKPATMQRVTVAAPYIPTKAELLADPGLTACVEEYNAGGTGDRFDAAAASREALSAVANSCAAFRLFVQASDAAGRDLTAASWQRGAESLTKLTLPGMPLASLGAGKHSAGDAVGVFRWDAAQSQMLPAGPPISAVK</sequence>
<keyword evidence="3" id="KW-1185">Reference proteome</keyword>
<organism evidence="2 3">
    <name type="scientific">Embleya hyalina</name>
    <dbReference type="NCBI Taxonomy" id="516124"/>
    <lineage>
        <taxon>Bacteria</taxon>
        <taxon>Bacillati</taxon>
        <taxon>Actinomycetota</taxon>
        <taxon>Actinomycetes</taxon>
        <taxon>Kitasatosporales</taxon>
        <taxon>Streptomycetaceae</taxon>
        <taxon>Embleya</taxon>
    </lineage>
</organism>
<dbReference type="PROSITE" id="PS51257">
    <property type="entry name" value="PROKAR_LIPOPROTEIN"/>
    <property type="match status" value="1"/>
</dbReference>
<gene>
    <name evidence="2" type="ORF">EHYA_02494</name>
</gene>
<dbReference type="Proteomes" id="UP000286931">
    <property type="component" value="Unassembled WGS sequence"/>
</dbReference>
<dbReference type="RefSeq" id="WP_126636966.1">
    <property type="nucleotide sequence ID" value="NZ_BIFH01000016.1"/>
</dbReference>
<dbReference type="Gene3D" id="3.40.50.2300">
    <property type="match status" value="2"/>
</dbReference>
<evidence type="ECO:0000313" key="2">
    <source>
        <dbReference type="EMBL" id="GCD94825.1"/>
    </source>
</evidence>
<name>A0A401YJP3_9ACTN</name>
<dbReference type="EMBL" id="BIFH01000016">
    <property type="protein sequence ID" value="GCD94825.1"/>
    <property type="molecule type" value="Genomic_DNA"/>
</dbReference>
<dbReference type="InterPro" id="IPR028082">
    <property type="entry name" value="Peripla_BP_I"/>
</dbReference>
<reference evidence="2 3" key="1">
    <citation type="submission" date="2018-12" db="EMBL/GenBank/DDBJ databases">
        <title>Draft genome sequence of Embleya hyalina NBRC 13850T.</title>
        <authorList>
            <person name="Komaki H."/>
            <person name="Hosoyama A."/>
            <person name="Kimura A."/>
            <person name="Ichikawa N."/>
            <person name="Tamura T."/>
        </authorList>
    </citation>
    <scope>NUCLEOTIDE SEQUENCE [LARGE SCALE GENOMIC DNA]</scope>
    <source>
        <strain evidence="2 3">NBRC 13850</strain>
    </source>
</reference>
<evidence type="ECO:0000313" key="3">
    <source>
        <dbReference type="Proteomes" id="UP000286931"/>
    </source>
</evidence>